<dbReference type="EMBL" id="BARS01029044">
    <property type="protein sequence ID" value="GAG00562.1"/>
    <property type="molecule type" value="Genomic_DNA"/>
</dbReference>
<feature type="non-terminal residue" evidence="9">
    <location>
        <position position="1"/>
    </location>
</feature>
<dbReference type="InterPro" id="IPR004268">
    <property type="entry name" value="MurJ"/>
</dbReference>
<feature type="transmembrane region" description="Helical" evidence="8">
    <location>
        <begin position="22"/>
        <end position="45"/>
    </location>
</feature>
<dbReference type="GO" id="GO:0008360">
    <property type="term" value="P:regulation of cell shape"/>
    <property type="evidence" value="ECO:0007669"/>
    <property type="project" value="UniProtKB-KW"/>
</dbReference>
<keyword evidence="4" id="KW-0133">Cell shape</keyword>
<evidence type="ECO:0000256" key="7">
    <source>
        <dbReference type="ARBA" id="ARBA00023136"/>
    </source>
</evidence>
<keyword evidence="3 8" id="KW-0812">Transmembrane</keyword>
<name>X0UMP1_9ZZZZ</name>
<dbReference type="GO" id="GO:0005886">
    <property type="term" value="C:plasma membrane"/>
    <property type="evidence" value="ECO:0007669"/>
    <property type="project" value="UniProtKB-SubCell"/>
</dbReference>
<feature type="transmembrane region" description="Helical" evidence="8">
    <location>
        <begin position="169"/>
        <end position="189"/>
    </location>
</feature>
<feature type="transmembrane region" description="Helical" evidence="8">
    <location>
        <begin position="195"/>
        <end position="217"/>
    </location>
</feature>
<evidence type="ECO:0000256" key="8">
    <source>
        <dbReference type="SAM" id="Phobius"/>
    </source>
</evidence>
<dbReference type="Pfam" id="PF03023">
    <property type="entry name" value="MurJ"/>
    <property type="match status" value="1"/>
</dbReference>
<accession>X0UMP1</accession>
<comment type="caution">
    <text evidence="9">The sequence shown here is derived from an EMBL/GenBank/DDBJ whole genome shotgun (WGS) entry which is preliminary data.</text>
</comment>
<comment type="subcellular location">
    <subcellularLocation>
        <location evidence="1">Cell membrane</location>
        <topology evidence="1">Multi-pass membrane protein</topology>
    </subcellularLocation>
</comment>
<evidence type="ECO:0000256" key="5">
    <source>
        <dbReference type="ARBA" id="ARBA00022984"/>
    </source>
</evidence>
<evidence type="ECO:0000256" key="1">
    <source>
        <dbReference type="ARBA" id="ARBA00004651"/>
    </source>
</evidence>
<evidence type="ECO:0000256" key="2">
    <source>
        <dbReference type="ARBA" id="ARBA00022475"/>
    </source>
</evidence>
<reference evidence="9" key="1">
    <citation type="journal article" date="2014" name="Front. Microbiol.">
        <title>High frequency of phylogenetically diverse reductive dehalogenase-homologous genes in deep subseafloor sedimentary metagenomes.</title>
        <authorList>
            <person name="Kawai M."/>
            <person name="Futagami T."/>
            <person name="Toyoda A."/>
            <person name="Takaki Y."/>
            <person name="Nishi S."/>
            <person name="Hori S."/>
            <person name="Arai W."/>
            <person name="Tsubouchi T."/>
            <person name="Morono Y."/>
            <person name="Uchiyama I."/>
            <person name="Ito T."/>
            <person name="Fujiyama A."/>
            <person name="Inagaki F."/>
            <person name="Takami H."/>
        </authorList>
    </citation>
    <scope>NUCLEOTIDE SEQUENCE</scope>
    <source>
        <strain evidence="9">Expedition CK06-06</strain>
    </source>
</reference>
<feature type="transmembrane region" description="Helical" evidence="8">
    <location>
        <begin position="65"/>
        <end position="86"/>
    </location>
</feature>
<keyword evidence="5" id="KW-0573">Peptidoglycan synthesis</keyword>
<organism evidence="9">
    <name type="scientific">marine sediment metagenome</name>
    <dbReference type="NCBI Taxonomy" id="412755"/>
    <lineage>
        <taxon>unclassified sequences</taxon>
        <taxon>metagenomes</taxon>
        <taxon>ecological metagenomes</taxon>
    </lineage>
</organism>
<dbReference type="PANTHER" id="PTHR30250">
    <property type="entry name" value="PST FAMILY PREDICTED COLANIC ACID TRANSPORTER"/>
    <property type="match status" value="1"/>
</dbReference>
<keyword evidence="2" id="KW-1003">Cell membrane</keyword>
<evidence type="ECO:0000256" key="6">
    <source>
        <dbReference type="ARBA" id="ARBA00022989"/>
    </source>
</evidence>
<dbReference type="InterPro" id="IPR050833">
    <property type="entry name" value="Poly_Biosynth_Transport"/>
</dbReference>
<feature type="non-terminal residue" evidence="9">
    <location>
        <position position="264"/>
    </location>
</feature>
<dbReference type="AlphaFoldDB" id="X0UMP1"/>
<feature type="transmembrane region" description="Helical" evidence="8">
    <location>
        <begin position="107"/>
        <end position="132"/>
    </location>
</feature>
<gene>
    <name evidence="9" type="ORF">S01H1_45453</name>
</gene>
<evidence type="ECO:0000313" key="9">
    <source>
        <dbReference type="EMBL" id="GAG00562.1"/>
    </source>
</evidence>
<protein>
    <submittedName>
        <fullName evidence="9">Uncharacterized protein</fullName>
    </submittedName>
</protein>
<keyword evidence="6 8" id="KW-1133">Transmembrane helix</keyword>
<dbReference type="PANTHER" id="PTHR30250:SF11">
    <property type="entry name" value="O-ANTIGEN TRANSPORTER-RELATED"/>
    <property type="match status" value="1"/>
</dbReference>
<evidence type="ECO:0000256" key="4">
    <source>
        <dbReference type="ARBA" id="ARBA00022960"/>
    </source>
</evidence>
<evidence type="ECO:0000256" key="3">
    <source>
        <dbReference type="ARBA" id="ARBA00022692"/>
    </source>
</evidence>
<dbReference type="GO" id="GO:0009252">
    <property type="term" value="P:peptidoglycan biosynthetic process"/>
    <property type="evidence" value="ECO:0007669"/>
    <property type="project" value="UniProtKB-KW"/>
</dbReference>
<feature type="transmembrane region" description="Helical" evidence="8">
    <location>
        <begin position="229"/>
        <end position="256"/>
    </location>
</feature>
<feature type="transmembrane region" description="Helical" evidence="8">
    <location>
        <begin position="138"/>
        <end position="157"/>
    </location>
</feature>
<sequence>LATAWAFNGIGLPKATYPARELIMFGLPLLGLAVIDQLMLGMDLWCVKAIMPSAEAAGHYGIARYGHQAAMMLPLAVVGAMFPTLTGAIKRNNRQSIEELIRESERFVFVIIAPMIALMACCGKEVVSLVFGHAYAPAAVPLVVLLAGALAFGMRWVGHTVLVAAGRPGTVLAALAPVLPANIALNLALVPRYGLVGAATATAATGAVAAVVMLWLTWRQFKVLVSPLVLLRTLIAAGVVYGIGFLVPAPGALVLVKLAGLSGL</sequence>
<proteinExistence type="predicted"/>
<keyword evidence="7 8" id="KW-0472">Membrane</keyword>